<gene>
    <name evidence="2" type="ORF">Adt_29212</name>
</gene>
<dbReference type="PANTHER" id="PTHR35280">
    <property type="entry name" value="F17L21.9"/>
    <property type="match status" value="1"/>
</dbReference>
<protein>
    <submittedName>
        <fullName evidence="2">Uncharacterized protein</fullName>
    </submittedName>
</protein>
<organism evidence="2 3">
    <name type="scientific">Abeliophyllum distichum</name>
    <dbReference type="NCBI Taxonomy" id="126358"/>
    <lineage>
        <taxon>Eukaryota</taxon>
        <taxon>Viridiplantae</taxon>
        <taxon>Streptophyta</taxon>
        <taxon>Embryophyta</taxon>
        <taxon>Tracheophyta</taxon>
        <taxon>Spermatophyta</taxon>
        <taxon>Magnoliopsida</taxon>
        <taxon>eudicotyledons</taxon>
        <taxon>Gunneridae</taxon>
        <taxon>Pentapetalae</taxon>
        <taxon>asterids</taxon>
        <taxon>lamiids</taxon>
        <taxon>Lamiales</taxon>
        <taxon>Oleaceae</taxon>
        <taxon>Forsythieae</taxon>
        <taxon>Abeliophyllum</taxon>
    </lineage>
</organism>
<reference evidence="3" key="1">
    <citation type="submission" date="2024-07" db="EMBL/GenBank/DDBJ databases">
        <title>Two chromosome-level genome assemblies of Korean endemic species Abeliophyllum distichum and Forsythia ovata (Oleaceae).</title>
        <authorList>
            <person name="Jang H."/>
        </authorList>
    </citation>
    <scope>NUCLEOTIDE SEQUENCE [LARGE SCALE GENOMIC DNA]</scope>
</reference>
<evidence type="ECO:0000313" key="3">
    <source>
        <dbReference type="Proteomes" id="UP001604336"/>
    </source>
</evidence>
<dbReference type="EMBL" id="JBFOLK010000009">
    <property type="protein sequence ID" value="KAL2484456.1"/>
    <property type="molecule type" value="Genomic_DNA"/>
</dbReference>
<sequence>MKIESEEEKLELDDEKINPNRSSSLLESYAAVDADPDTDDKKSDARRRQLLTKLLSQLESLEGESIPQQSRDSADVELAHCSKIGEKSETPNALESCSSDITNEEIIKELKEVKKQNFVTQCLLSALIVLTVVWQLSEVSLILKIKDGFTNPLKSVSGIITGMFNGRPNANVQEVTKHVSTKQREILEPTSLPNLKIPGFPIEHLLGFDSSEDED</sequence>
<accession>A0ABD1R8M3</accession>
<evidence type="ECO:0000313" key="2">
    <source>
        <dbReference type="EMBL" id="KAL2484456.1"/>
    </source>
</evidence>
<dbReference type="Proteomes" id="UP001604336">
    <property type="component" value="Unassembled WGS sequence"/>
</dbReference>
<feature type="region of interest" description="Disordered" evidence="1">
    <location>
        <begin position="1"/>
        <end position="44"/>
    </location>
</feature>
<proteinExistence type="predicted"/>
<dbReference type="PANTHER" id="PTHR35280:SF1">
    <property type="entry name" value="F17L21.9"/>
    <property type="match status" value="1"/>
</dbReference>
<keyword evidence="3" id="KW-1185">Reference proteome</keyword>
<name>A0ABD1R8M3_9LAMI</name>
<comment type="caution">
    <text evidence="2">The sequence shown here is derived from an EMBL/GenBank/DDBJ whole genome shotgun (WGS) entry which is preliminary data.</text>
</comment>
<dbReference type="AlphaFoldDB" id="A0ABD1R8M3"/>
<evidence type="ECO:0000256" key="1">
    <source>
        <dbReference type="SAM" id="MobiDB-lite"/>
    </source>
</evidence>
<feature type="compositionally biased region" description="Acidic residues" evidence="1">
    <location>
        <begin position="1"/>
        <end position="14"/>
    </location>
</feature>